<dbReference type="GO" id="GO:0015658">
    <property type="term" value="F:branched-chain amino acid transmembrane transporter activity"/>
    <property type="evidence" value="ECO:0007669"/>
    <property type="project" value="TreeGrafter"/>
</dbReference>
<keyword evidence="4 8" id="KW-0067">ATP-binding</keyword>
<evidence type="ECO:0000313" key="9">
    <source>
        <dbReference type="Proteomes" id="UP000198992"/>
    </source>
</evidence>
<dbReference type="InterPro" id="IPR017871">
    <property type="entry name" value="ABC_transporter-like_CS"/>
</dbReference>
<comment type="similarity">
    <text evidence="1">Belongs to the ABC transporter superfamily.</text>
</comment>
<dbReference type="OrthoDB" id="9776369at2"/>
<keyword evidence="2" id="KW-0813">Transport</keyword>
<dbReference type="Pfam" id="PF00005">
    <property type="entry name" value="ABC_tran"/>
    <property type="match status" value="1"/>
</dbReference>
<dbReference type="AlphaFoldDB" id="A0A1H5D2L2"/>
<evidence type="ECO:0000256" key="5">
    <source>
        <dbReference type="ARBA" id="ARBA00022970"/>
    </source>
</evidence>
<evidence type="ECO:0000256" key="4">
    <source>
        <dbReference type="ARBA" id="ARBA00022840"/>
    </source>
</evidence>
<feature type="domain" description="ABC transporter" evidence="7">
    <location>
        <begin position="7"/>
        <end position="239"/>
    </location>
</feature>
<dbReference type="InterPro" id="IPR027417">
    <property type="entry name" value="P-loop_NTPase"/>
</dbReference>
<dbReference type="GO" id="GO:0015807">
    <property type="term" value="P:L-amino acid transport"/>
    <property type="evidence" value="ECO:0007669"/>
    <property type="project" value="TreeGrafter"/>
</dbReference>
<dbReference type="SUPFAM" id="SSF52540">
    <property type="entry name" value="P-loop containing nucleoside triphosphate hydrolases"/>
    <property type="match status" value="1"/>
</dbReference>
<dbReference type="PROSITE" id="PS00211">
    <property type="entry name" value="ABC_TRANSPORTER_1"/>
    <property type="match status" value="1"/>
</dbReference>
<dbReference type="InterPro" id="IPR052156">
    <property type="entry name" value="BCAA_Transport_ATP-bd_LivF"/>
</dbReference>
<protein>
    <submittedName>
        <fullName evidence="8">Amino acid/amide ABC transporter ATP-binding protein 2, HAAT family</fullName>
    </submittedName>
</protein>
<evidence type="ECO:0000256" key="2">
    <source>
        <dbReference type="ARBA" id="ARBA00022448"/>
    </source>
</evidence>
<reference evidence="8 9" key="1">
    <citation type="submission" date="2016-10" db="EMBL/GenBank/DDBJ databases">
        <authorList>
            <person name="de Groot N.N."/>
        </authorList>
    </citation>
    <scope>NUCLEOTIDE SEQUENCE [LARGE SCALE GENOMIC DNA]</scope>
    <source>
        <strain evidence="8 9">MT12</strain>
    </source>
</reference>
<dbReference type="PANTHER" id="PTHR43820">
    <property type="entry name" value="HIGH-AFFINITY BRANCHED-CHAIN AMINO ACID TRANSPORT ATP-BINDING PROTEIN LIVF"/>
    <property type="match status" value="1"/>
</dbReference>
<keyword evidence="3" id="KW-0547">Nucleotide-binding</keyword>
<dbReference type="Proteomes" id="UP000198992">
    <property type="component" value="Unassembled WGS sequence"/>
</dbReference>
<sequence length="239" mass="25491">MPDEALLSIDGLSVAYDGSNALNGVSLRIRKGELICVVGANGAGKTSLIRSISGIVPSSSGVVKMNGVDITGMPPWEVCERGIAQVAEGRQIFGSLSVEENLLLGGSLKRAKAGRLEALECVYQLFERLRERRRQLAGTLSGGEQQMLAIARAIMSKPEIVMFDEPSIGLSPALTDVMFGVVKSLHEQGITVLLVEQNVAKSLALSNRGYVLENGSIVLHGPSDELLNNSEVQRAYLGM</sequence>
<comment type="function">
    <text evidence="6">Involved in beta-(1--&gt;2)glucan export. Transmembrane domains (TMD) form a pore in the inner membrane and the ATP-binding domain (NBD) is responsible for energy generation.</text>
</comment>
<evidence type="ECO:0000256" key="6">
    <source>
        <dbReference type="ARBA" id="ARBA00024722"/>
    </source>
</evidence>
<dbReference type="InterPro" id="IPR003439">
    <property type="entry name" value="ABC_transporter-like_ATP-bd"/>
</dbReference>
<dbReference type="PROSITE" id="PS50893">
    <property type="entry name" value="ABC_TRANSPORTER_2"/>
    <property type="match status" value="1"/>
</dbReference>
<name>A0A1H5D2L2_9BRAD</name>
<dbReference type="GO" id="GO:0005524">
    <property type="term" value="F:ATP binding"/>
    <property type="evidence" value="ECO:0007669"/>
    <property type="project" value="UniProtKB-KW"/>
</dbReference>
<evidence type="ECO:0000256" key="3">
    <source>
        <dbReference type="ARBA" id="ARBA00022741"/>
    </source>
</evidence>
<dbReference type="CDD" id="cd03224">
    <property type="entry name" value="ABC_TM1139_LivF_branched"/>
    <property type="match status" value="1"/>
</dbReference>
<dbReference type="InterPro" id="IPR003593">
    <property type="entry name" value="AAA+_ATPase"/>
</dbReference>
<dbReference type="RefSeq" id="WP_092122049.1">
    <property type="nucleotide sequence ID" value="NZ_FNTH01000001.1"/>
</dbReference>
<proteinExistence type="inferred from homology"/>
<organism evidence="8 9">
    <name type="scientific">Bradyrhizobium erythrophlei</name>
    <dbReference type="NCBI Taxonomy" id="1437360"/>
    <lineage>
        <taxon>Bacteria</taxon>
        <taxon>Pseudomonadati</taxon>
        <taxon>Pseudomonadota</taxon>
        <taxon>Alphaproteobacteria</taxon>
        <taxon>Hyphomicrobiales</taxon>
        <taxon>Nitrobacteraceae</taxon>
        <taxon>Bradyrhizobium</taxon>
    </lineage>
</organism>
<evidence type="ECO:0000259" key="7">
    <source>
        <dbReference type="PROSITE" id="PS50893"/>
    </source>
</evidence>
<dbReference type="PANTHER" id="PTHR43820:SF4">
    <property type="entry name" value="HIGH-AFFINITY BRANCHED-CHAIN AMINO ACID TRANSPORT ATP-BINDING PROTEIN LIVF"/>
    <property type="match status" value="1"/>
</dbReference>
<gene>
    <name evidence="8" type="ORF">SAMN05444164_5618</name>
</gene>
<evidence type="ECO:0000256" key="1">
    <source>
        <dbReference type="ARBA" id="ARBA00005417"/>
    </source>
</evidence>
<dbReference type="Gene3D" id="3.40.50.300">
    <property type="entry name" value="P-loop containing nucleotide triphosphate hydrolases"/>
    <property type="match status" value="1"/>
</dbReference>
<keyword evidence="5" id="KW-0029">Amino-acid transport</keyword>
<dbReference type="GO" id="GO:0016887">
    <property type="term" value="F:ATP hydrolysis activity"/>
    <property type="evidence" value="ECO:0007669"/>
    <property type="project" value="InterPro"/>
</dbReference>
<dbReference type="EMBL" id="FNTH01000001">
    <property type="protein sequence ID" value="SED73115.1"/>
    <property type="molecule type" value="Genomic_DNA"/>
</dbReference>
<dbReference type="SMART" id="SM00382">
    <property type="entry name" value="AAA"/>
    <property type="match status" value="1"/>
</dbReference>
<accession>A0A1H5D2L2</accession>
<evidence type="ECO:0000313" key="8">
    <source>
        <dbReference type="EMBL" id="SED73115.1"/>
    </source>
</evidence>